<sequence length="78" mass="9328">MMNRLSDEWFTSKSEKVPLWHKIALSIDETYVYTGIGRETIRELTKQPEAKQFTLKIGKRTLIKRKQFEEYIDQMCSI</sequence>
<proteinExistence type="predicted"/>
<keyword evidence="2" id="KW-1185">Reference proteome</keyword>
<evidence type="ECO:0000313" key="2">
    <source>
        <dbReference type="Proteomes" id="UP000013180"/>
    </source>
</evidence>
<dbReference type="HOGENOM" id="CLU_170320_3_1_9"/>
<organism evidence="1 2">
    <name type="scientific">[Clostridium] clostridioforme 90A6</name>
    <dbReference type="NCBI Taxonomy" id="999406"/>
    <lineage>
        <taxon>Bacteria</taxon>
        <taxon>Bacillati</taxon>
        <taxon>Bacillota</taxon>
        <taxon>Clostridia</taxon>
        <taxon>Lachnospirales</taxon>
        <taxon>Lachnospiraceae</taxon>
        <taxon>Enterocloster</taxon>
    </lineage>
</organism>
<dbReference type="Proteomes" id="UP000013180">
    <property type="component" value="Unassembled WGS sequence"/>
</dbReference>
<reference evidence="1" key="1">
    <citation type="submission" date="2013-01" db="EMBL/GenBank/DDBJ databases">
        <title>The Genome Sequence of Clostridium clostridioforme 90A6.</title>
        <authorList>
            <consortium name="The Broad Institute Genome Sequencing Platform"/>
            <person name="Earl A."/>
            <person name="Ward D."/>
            <person name="Feldgarden M."/>
            <person name="Gevers D."/>
            <person name="Courvalin P."/>
            <person name="Lambert T."/>
            <person name="Walker B."/>
            <person name="Young S.K."/>
            <person name="Zeng Q."/>
            <person name="Gargeya S."/>
            <person name="Fitzgerald M."/>
            <person name="Haas B."/>
            <person name="Abouelleil A."/>
            <person name="Alvarado L."/>
            <person name="Arachchi H.M."/>
            <person name="Berlin A.M."/>
            <person name="Chapman S.B."/>
            <person name="Dewar J."/>
            <person name="Goldberg J."/>
            <person name="Griggs A."/>
            <person name="Gujja S."/>
            <person name="Hansen M."/>
            <person name="Howarth C."/>
            <person name="Imamovic A."/>
            <person name="Larimer J."/>
            <person name="McCowan C."/>
            <person name="Murphy C."/>
            <person name="Neiman D."/>
            <person name="Pearson M."/>
            <person name="Priest M."/>
            <person name="Roberts A."/>
            <person name="Saif S."/>
            <person name="Shea T."/>
            <person name="Sisk P."/>
            <person name="Sykes S."/>
            <person name="Wortman J."/>
            <person name="Nusbaum C."/>
            <person name="Birren B."/>
        </authorList>
    </citation>
    <scope>NUCLEOTIDE SEQUENCE [LARGE SCALE GENOMIC DNA]</scope>
    <source>
        <strain evidence="1">90A6</strain>
    </source>
</reference>
<comment type="caution">
    <text evidence="1">The sequence shown here is derived from an EMBL/GenBank/DDBJ whole genome shotgun (WGS) entry which is preliminary data.</text>
</comment>
<name>R0B9R7_9FIRM</name>
<gene>
    <name evidence="1" type="ORF">HMPREF1083_03848</name>
</gene>
<dbReference type="AlphaFoldDB" id="R0B9R7"/>
<accession>R0B9R7</accession>
<dbReference type="PATRIC" id="fig|999406.3.peg.4147"/>
<protein>
    <submittedName>
        <fullName evidence="1">Excisionase family DNA binding domain-containing protein</fullName>
    </submittedName>
</protein>
<dbReference type="InterPro" id="IPR015122">
    <property type="entry name" value="Tn916-Xis"/>
</dbReference>
<dbReference type="Pfam" id="PF09035">
    <property type="entry name" value="Tn916-Xis"/>
    <property type="match status" value="1"/>
</dbReference>
<dbReference type="Gene3D" id="3.90.105.50">
    <property type="match status" value="1"/>
</dbReference>
<dbReference type="RefSeq" id="WP_002587857.1">
    <property type="nucleotide sequence ID" value="NZ_KB851040.1"/>
</dbReference>
<evidence type="ECO:0000313" key="1">
    <source>
        <dbReference type="EMBL" id="ENZ61186.1"/>
    </source>
</evidence>
<dbReference type="EMBL" id="AGYL01000035">
    <property type="protein sequence ID" value="ENZ61186.1"/>
    <property type="molecule type" value="Genomic_DNA"/>
</dbReference>
<dbReference type="InterPro" id="IPR038148">
    <property type="entry name" value="Tn1545/Tn916_Xis"/>
</dbReference>